<name>I3YPK5_ALIFI</name>
<keyword evidence="1" id="KW-0732">Signal</keyword>
<dbReference type="InterPro" id="IPR050410">
    <property type="entry name" value="CCR4/nocturin_mRNA_transcr"/>
</dbReference>
<dbReference type="AlphaFoldDB" id="I3YPK5"/>
<proteinExistence type="predicted"/>
<dbReference type="Proteomes" id="UP000006052">
    <property type="component" value="Chromosome"/>
</dbReference>
<dbReference type="eggNOG" id="COG3568">
    <property type="taxonomic scope" value="Bacteria"/>
</dbReference>
<dbReference type="PANTHER" id="PTHR12121">
    <property type="entry name" value="CARBON CATABOLITE REPRESSOR PROTEIN 4"/>
    <property type="match status" value="1"/>
</dbReference>
<evidence type="ECO:0000259" key="2">
    <source>
        <dbReference type="Pfam" id="PF03372"/>
    </source>
</evidence>
<dbReference type="CDD" id="cd09083">
    <property type="entry name" value="EEP-1"/>
    <property type="match status" value="1"/>
</dbReference>
<dbReference type="InterPro" id="IPR005135">
    <property type="entry name" value="Endo/exonuclease/phosphatase"/>
</dbReference>
<dbReference type="RefSeq" id="WP_014776142.1">
    <property type="nucleotide sequence ID" value="NC_018011.1"/>
</dbReference>
<sequence length="279" mass="30708">MKRLIYLLAAVAFTACGSATSLSVMTFNMRYDNPEDGQNNWRFRRERVAGVIKAQEVDVLGTQELLSNQFNDLSGLLTGYQGVGVGRLDGAESGEYCAVFFRKDRFTLLDSGTFWLSETPEVVGSLGWDGACERIATWVVLRDRDGRELFFIDTHLDHVGQVARDEGVSLLMKRIETLSGGRPVILTGDFNSEPGSSVVAHVQKDGVLHDAKAIAAQRSGTDWSFSDFGQIPEAERPLLDYIFVSGDIEAVRYEVLPDTFDGGYVSDHAPVMAVVKIAK</sequence>
<dbReference type="PROSITE" id="PS51257">
    <property type="entry name" value="PROKAR_LIPOPROTEIN"/>
    <property type="match status" value="1"/>
</dbReference>
<evidence type="ECO:0000256" key="1">
    <source>
        <dbReference type="SAM" id="SignalP"/>
    </source>
</evidence>
<dbReference type="EMBL" id="CP003274">
    <property type="protein sequence ID" value="AFL78923.1"/>
    <property type="molecule type" value="Genomic_DNA"/>
</dbReference>
<dbReference type="Pfam" id="PF03372">
    <property type="entry name" value="Exo_endo_phos"/>
    <property type="match status" value="1"/>
</dbReference>
<accession>I3YPK5</accession>
<dbReference type="InterPro" id="IPR036691">
    <property type="entry name" value="Endo/exonu/phosph_ase_sf"/>
</dbReference>
<dbReference type="SUPFAM" id="SSF56219">
    <property type="entry name" value="DNase I-like"/>
    <property type="match status" value="1"/>
</dbReference>
<reference evidence="4" key="1">
    <citation type="journal article" date="2013" name="Stand. Genomic Sci.">
        <title>Complete genome sequence of the bile-resistant pigment-producing anaerobe Alistipes finegoldii type strain (AHN2437(T)).</title>
        <authorList>
            <person name="Mavromatis K."/>
            <person name="Stackebrandt E."/>
            <person name="Munk C."/>
            <person name="Lapidus A."/>
            <person name="Nolan M."/>
            <person name="Lucas S."/>
            <person name="Hammon N."/>
            <person name="Deshpande S."/>
            <person name="Cheng J.F."/>
            <person name="Tapia R."/>
            <person name="Goodwin L.A."/>
            <person name="Pitluck S."/>
            <person name="Liolios K."/>
            <person name="Pagani I."/>
            <person name="Ivanova N."/>
            <person name="Mikhailova N."/>
            <person name="Huntemann M."/>
            <person name="Pati A."/>
            <person name="Chen A."/>
            <person name="Palaniappan K."/>
            <person name="Land M."/>
            <person name="Hauser L."/>
            <person name="Rohde M."/>
            <person name="Gronow S."/>
            <person name="Goker M."/>
            <person name="Detter J.C."/>
            <person name="Bristow J."/>
            <person name="Eisen J.A."/>
            <person name="Markowitz V."/>
            <person name="Hugenholtz P."/>
            <person name="Kyrpides N.C."/>
            <person name="Klenk H.P."/>
            <person name="Woyke T."/>
        </authorList>
    </citation>
    <scope>NUCLEOTIDE SEQUENCE</scope>
    <source>
        <strain evidence="4">DSM 17242 / JCM 16770 / AHN 2437 / CCUG 46020 / CIP 107999</strain>
    </source>
</reference>
<evidence type="ECO:0000313" key="3">
    <source>
        <dbReference type="EMBL" id="AFL78923.1"/>
    </source>
</evidence>
<dbReference type="STRING" id="679935.Alfi_2663"/>
<dbReference type="PATRIC" id="fig|679935.3.peg.2581"/>
<dbReference type="KEGG" id="afd:Alfi_2663"/>
<feature type="signal peptide" evidence="1">
    <location>
        <begin position="1"/>
        <end position="21"/>
    </location>
</feature>
<organism evidence="3 4">
    <name type="scientific">Alistipes finegoldii (strain DSM 17242 / JCM 16770 / CCUG 46020 / CIP 107999 / KCTC 15236 / AHN 2437)</name>
    <dbReference type="NCBI Taxonomy" id="679935"/>
    <lineage>
        <taxon>Bacteria</taxon>
        <taxon>Pseudomonadati</taxon>
        <taxon>Bacteroidota</taxon>
        <taxon>Bacteroidia</taxon>
        <taxon>Bacteroidales</taxon>
        <taxon>Rikenellaceae</taxon>
        <taxon>Alistipes</taxon>
    </lineage>
</organism>
<dbReference type="Gene3D" id="3.60.10.10">
    <property type="entry name" value="Endonuclease/exonuclease/phosphatase"/>
    <property type="match status" value="1"/>
</dbReference>
<evidence type="ECO:0000313" key="4">
    <source>
        <dbReference type="Proteomes" id="UP000006052"/>
    </source>
</evidence>
<protein>
    <submittedName>
        <fullName evidence="3">Metal-dependent hydrolase</fullName>
    </submittedName>
</protein>
<dbReference type="GO" id="GO:0000175">
    <property type="term" value="F:3'-5'-RNA exonuclease activity"/>
    <property type="evidence" value="ECO:0007669"/>
    <property type="project" value="TreeGrafter"/>
</dbReference>
<keyword evidence="3" id="KW-0378">Hydrolase</keyword>
<gene>
    <name evidence="3" type="ordered locus">Alfi_2663</name>
</gene>
<feature type="chain" id="PRO_5003682686" evidence="1">
    <location>
        <begin position="22"/>
        <end position="279"/>
    </location>
</feature>
<dbReference type="HOGENOM" id="CLU_030508_1_0_10"/>
<feature type="domain" description="Endonuclease/exonuclease/phosphatase" evidence="2">
    <location>
        <begin position="25"/>
        <end position="268"/>
    </location>
</feature>
<dbReference type="PANTHER" id="PTHR12121:SF36">
    <property type="entry name" value="ENDONUCLEASE_EXONUCLEASE_PHOSPHATASE DOMAIN-CONTAINING PROTEIN"/>
    <property type="match status" value="1"/>
</dbReference>